<feature type="modified residue" description="4-aspartylphosphate" evidence="4">
    <location>
        <position position="58"/>
    </location>
</feature>
<dbReference type="CDD" id="cd06170">
    <property type="entry name" value="LuxR_C_like"/>
    <property type="match status" value="1"/>
</dbReference>
<dbReference type="AlphaFoldDB" id="A0A7Y9S7X4"/>
<dbReference type="SUPFAM" id="SSF52172">
    <property type="entry name" value="CheY-like"/>
    <property type="match status" value="1"/>
</dbReference>
<dbReference type="SUPFAM" id="SSF46894">
    <property type="entry name" value="C-terminal effector domain of the bipartite response regulators"/>
    <property type="match status" value="1"/>
</dbReference>
<dbReference type="InterPro" id="IPR000792">
    <property type="entry name" value="Tscrpt_reg_LuxR_C"/>
</dbReference>
<dbReference type="PROSITE" id="PS50110">
    <property type="entry name" value="RESPONSE_REGULATORY"/>
    <property type="match status" value="1"/>
</dbReference>
<keyword evidence="3" id="KW-0804">Transcription</keyword>
<feature type="domain" description="Response regulatory" evidence="6">
    <location>
        <begin position="7"/>
        <end position="125"/>
    </location>
</feature>
<evidence type="ECO:0000259" key="6">
    <source>
        <dbReference type="PROSITE" id="PS50110"/>
    </source>
</evidence>
<dbReference type="PANTHER" id="PTHR43214:SF24">
    <property type="entry name" value="TRANSCRIPTIONAL REGULATORY PROTEIN NARL-RELATED"/>
    <property type="match status" value="1"/>
</dbReference>
<keyword evidence="4" id="KW-0597">Phosphoprotein</keyword>
<feature type="domain" description="HTH luxR-type" evidence="5">
    <location>
        <begin position="145"/>
        <end position="210"/>
    </location>
</feature>
<dbReference type="PANTHER" id="PTHR43214">
    <property type="entry name" value="TWO-COMPONENT RESPONSE REGULATOR"/>
    <property type="match status" value="1"/>
</dbReference>
<name>A0A7Y9S7X4_9MICC</name>
<evidence type="ECO:0000256" key="4">
    <source>
        <dbReference type="PROSITE-ProRule" id="PRU00169"/>
    </source>
</evidence>
<organism evidence="7 8">
    <name type="scientific">Psychromicrobium silvestre</name>
    <dbReference type="NCBI Taxonomy" id="1645614"/>
    <lineage>
        <taxon>Bacteria</taxon>
        <taxon>Bacillati</taxon>
        <taxon>Actinomycetota</taxon>
        <taxon>Actinomycetes</taxon>
        <taxon>Micrococcales</taxon>
        <taxon>Micrococcaceae</taxon>
        <taxon>Psychromicrobium</taxon>
    </lineage>
</organism>
<proteinExistence type="predicted"/>
<dbReference type="RefSeq" id="WP_179390037.1">
    <property type="nucleotide sequence ID" value="NZ_JACBYQ010000002.1"/>
</dbReference>
<evidence type="ECO:0000313" key="7">
    <source>
        <dbReference type="EMBL" id="NYE96378.1"/>
    </source>
</evidence>
<accession>A0A7Y9S7X4</accession>
<sequence>MPNLPLRVAIVDDQDLYRVMLAQFINSHPSAKVVAAASGAQEARRLFSEVEVDVAIIDVELGDGNGVALGISLRRLNPQLSVLLLSNHDVMDLVLSLPRDLIQGWSYLSKSSSLSPELLIRTLIDTANGKTVLDPGLVSRSVPRRGSRMAKLTERQYEVLQAVAEGLSNQAIAHRLKLSPRSVENHLNTAYETLGLSNRDTLNPRVAAVLQLLEETSRVG</sequence>
<dbReference type="PROSITE" id="PS50043">
    <property type="entry name" value="HTH_LUXR_2"/>
    <property type="match status" value="1"/>
</dbReference>
<dbReference type="GO" id="GO:0003677">
    <property type="term" value="F:DNA binding"/>
    <property type="evidence" value="ECO:0007669"/>
    <property type="project" value="UniProtKB-KW"/>
</dbReference>
<evidence type="ECO:0000256" key="1">
    <source>
        <dbReference type="ARBA" id="ARBA00023015"/>
    </source>
</evidence>
<dbReference type="PRINTS" id="PR00038">
    <property type="entry name" value="HTHLUXR"/>
</dbReference>
<protein>
    <submittedName>
        <fullName evidence="7">DNA-binding NarL/FixJ family response regulator</fullName>
    </submittedName>
</protein>
<dbReference type="Proteomes" id="UP000521748">
    <property type="component" value="Unassembled WGS sequence"/>
</dbReference>
<dbReference type="InterPro" id="IPR039420">
    <property type="entry name" value="WalR-like"/>
</dbReference>
<dbReference type="SMART" id="SM00448">
    <property type="entry name" value="REC"/>
    <property type="match status" value="1"/>
</dbReference>
<evidence type="ECO:0000256" key="3">
    <source>
        <dbReference type="ARBA" id="ARBA00023163"/>
    </source>
</evidence>
<keyword evidence="8" id="KW-1185">Reference proteome</keyword>
<dbReference type="GO" id="GO:0006355">
    <property type="term" value="P:regulation of DNA-templated transcription"/>
    <property type="evidence" value="ECO:0007669"/>
    <property type="project" value="InterPro"/>
</dbReference>
<dbReference type="Pfam" id="PF00072">
    <property type="entry name" value="Response_reg"/>
    <property type="match status" value="1"/>
</dbReference>
<evidence type="ECO:0000259" key="5">
    <source>
        <dbReference type="PROSITE" id="PS50043"/>
    </source>
</evidence>
<comment type="caution">
    <text evidence="7">The sequence shown here is derived from an EMBL/GenBank/DDBJ whole genome shotgun (WGS) entry which is preliminary data.</text>
</comment>
<dbReference type="InterPro" id="IPR001789">
    <property type="entry name" value="Sig_transdc_resp-reg_receiver"/>
</dbReference>
<gene>
    <name evidence="7" type="ORF">FHU41_002628</name>
</gene>
<evidence type="ECO:0000256" key="2">
    <source>
        <dbReference type="ARBA" id="ARBA00023125"/>
    </source>
</evidence>
<dbReference type="SMART" id="SM00421">
    <property type="entry name" value="HTH_LUXR"/>
    <property type="match status" value="1"/>
</dbReference>
<dbReference type="Gene3D" id="3.40.50.2300">
    <property type="match status" value="1"/>
</dbReference>
<evidence type="ECO:0000313" key="8">
    <source>
        <dbReference type="Proteomes" id="UP000521748"/>
    </source>
</evidence>
<dbReference type="InterPro" id="IPR016032">
    <property type="entry name" value="Sig_transdc_resp-reg_C-effctor"/>
</dbReference>
<keyword evidence="1" id="KW-0805">Transcription regulation</keyword>
<dbReference type="InterPro" id="IPR011006">
    <property type="entry name" value="CheY-like_superfamily"/>
</dbReference>
<dbReference type="EMBL" id="JACBYQ010000002">
    <property type="protein sequence ID" value="NYE96378.1"/>
    <property type="molecule type" value="Genomic_DNA"/>
</dbReference>
<keyword evidence="2 7" id="KW-0238">DNA-binding</keyword>
<dbReference type="Pfam" id="PF00196">
    <property type="entry name" value="GerE"/>
    <property type="match status" value="1"/>
</dbReference>
<reference evidence="7 8" key="1">
    <citation type="submission" date="2020-07" db="EMBL/GenBank/DDBJ databases">
        <title>Sequencing the genomes of 1000 actinobacteria strains.</title>
        <authorList>
            <person name="Klenk H.-P."/>
        </authorList>
    </citation>
    <scope>NUCLEOTIDE SEQUENCE [LARGE SCALE GENOMIC DNA]</scope>
    <source>
        <strain evidence="7 8">DSM 102047</strain>
    </source>
</reference>
<dbReference type="GO" id="GO:0000160">
    <property type="term" value="P:phosphorelay signal transduction system"/>
    <property type="evidence" value="ECO:0007669"/>
    <property type="project" value="InterPro"/>
</dbReference>